<dbReference type="RefSeq" id="XP_019484680.1">
    <property type="nucleotide sequence ID" value="XM_019629135.1"/>
</dbReference>
<evidence type="ECO:0000256" key="13">
    <source>
        <dbReference type="SAM" id="MobiDB-lite"/>
    </source>
</evidence>
<comment type="similarity">
    <text evidence="2">Belongs to the receptors of complement activation (RCA) family.</text>
</comment>
<dbReference type="PROSITE" id="PS50923">
    <property type="entry name" value="SUSHI"/>
    <property type="match status" value="2"/>
</dbReference>
<keyword evidence="3" id="KW-0399">Innate immunity</keyword>
<keyword evidence="5" id="KW-0677">Repeat</keyword>
<organism evidence="16 17">
    <name type="scientific">Hipposideros armiger</name>
    <name type="common">Great Himalayan leaf-nosed bat</name>
    <dbReference type="NCBI Taxonomy" id="186990"/>
    <lineage>
        <taxon>Eukaryota</taxon>
        <taxon>Metazoa</taxon>
        <taxon>Chordata</taxon>
        <taxon>Craniata</taxon>
        <taxon>Vertebrata</taxon>
        <taxon>Euteleostomi</taxon>
        <taxon>Mammalia</taxon>
        <taxon>Eutheria</taxon>
        <taxon>Laurasiatheria</taxon>
        <taxon>Chiroptera</taxon>
        <taxon>Yinpterochiroptera</taxon>
        <taxon>Rhinolophoidea</taxon>
        <taxon>Hipposideridae</taxon>
        <taxon>Hipposideros</taxon>
    </lineage>
</organism>
<keyword evidence="8 14" id="KW-0472">Membrane</keyword>
<accession>A0A8B7Q7U7</accession>
<comment type="caution">
    <text evidence="12">Lacks conserved residue(s) required for the propagation of feature annotation.</text>
</comment>
<dbReference type="GO" id="GO:0006958">
    <property type="term" value="P:complement activation, classical pathway"/>
    <property type="evidence" value="ECO:0007669"/>
    <property type="project" value="UniProtKB-KW"/>
</dbReference>
<evidence type="ECO:0000256" key="6">
    <source>
        <dbReference type="ARBA" id="ARBA00022859"/>
    </source>
</evidence>
<protein>
    <submittedName>
        <fullName evidence="17">Complement decay-accelerating factor</fullName>
    </submittedName>
</protein>
<dbReference type="KEGG" id="hai:109374502"/>
<comment type="function">
    <text evidence="11">This protein recognizes C4b and C3b fragments that condense with cell-surface hydroxyl or amino groups when nascent C4b and C3b are locally generated during C4 and c3 activation. Interaction of daf with cell-associated C4b and C3b polypeptides interferes with their ability to catalyze the conversion of C2 and factor B to enzymatically active C2a and Bb and thereby prevents the formation of C4b2a and C3bBb, the amplification convertases of the complement cascade. Inhibits complement activation by destabilizing and preventing the formation of C3 and C5 convertases, which prevents complement damage.</text>
</comment>
<keyword evidence="14" id="KW-1133">Transmembrane helix</keyword>
<keyword evidence="6" id="KW-0391">Immunity</keyword>
<keyword evidence="10" id="KW-0325">Glycoprotein</keyword>
<feature type="region of interest" description="Disordered" evidence="13">
    <location>
        <begin position="16"/>
        <end position="35"/>
    </location>
</feature>
<evidence type="ECO:0000256" key="9">
    <source>
        <dbReference type="ARBA" id="ARBA00023157"/>
    </source>
</evidence>
<feature type="domain" description="Sushi" evidence="15">
    <location>
        <begin position="89"/>
        <end position="142"/>
    </location>
</feature>
<dbReference type="OrthoDB" id="406096at2759"/>
<evidence type="ECO:0000256" key="8">
    <source>
        <dbReference type="ARBA" id="ARBA00023136"/>
    </source>
</evidence>
<evidence type="ECO:0000256" key="12">
    <source>
        <dbReference type="PROSITE-ProRule" id="PRU00302"/>
    </source>
</evidence>
<keyword evidence="14" id="KW-0812">Transmembrane</keyword>
<gene>
    <name evidence="17" type="primary">CD55</name>
</gene>
<dbReference type="CDD" id="cd00033">
    <property type="entry name" value="CCP"/>
    <property type="match status" value="2"/>
</dbReference>
<dbReference type="GeneID" id="109374502"/>
<evidence type="ECO:0000256" key="10">
    <source>
        <dbReference type="ARBA" id="ARBA00023180"/>
    </source>
</evidence>
<reference evidence="17" key="1">
    <citation type="submission" date="2025-08" db="UniProtKB">
        <authorList>
            <consortium name="RefSeq"/>
        </authorList>
    </citation>
    <scope>IDENTIFICATION</scope>
    <source>
        <tissue evidence="17">Muscle</tissue>
    </source>
</reference>
<dbReference type="CTD" id="1604"/>
<sequence>MALGVKHGEFGKHKLSDCSLPPHVPNAQPDLEGRTSFPEGSTVTYKCNKDFVNVPGKLAAITCLKDNEWSLIAEFCNRSCDVPTRLLFAALKRPYNQQNYFPAGSVVEYECRRGYRRNHSLSGKVTCLQNFKWSKPDEFCEKTSCPNPGEVINGYVNITTDILFGASIIFSCKTGTTEIYTGITQRQQNTYVYRQSITHKESSHISKVTPQKPTTVNVPGTKVLSTLQKPSTVNIPGTEALSTPQKPATVKIPATEVPSTPQKPITVNASAAKAPLIHQKPTTVNVAAAEAPSTPWKTITANDSATIAKTSPVSNVLSTETPPASQTHVTANISATQVTVTQKFTATHDPVTKGHRTTHRLTSARITAAQSPAVTVKATPFNLRTTTSSHSGTLPAGVSTIAFGLVAGTILIGSLILVKIFWDYGKSGTCIYNSDSFAYDANNHWLIDLAKEDIRRKHTQVHRIFLVLYKFLEAWTQYMQYCSLFCTLPLSLRCTGISVK</sequence>
<dbReference type="Proteomes" id="UP000694851">
    <property type="component" value="Unplaced"/>
</dbReference>
<keyword evidence="4 12" id="KW-0768">Sushi</keyword>
<keyword evidence="9" id="KW-1015">Disulfide bond</keyword>
<feature type="transmembrane region" description="Helical" evidence="14">
    <location>
        <begin position="394"/>
        <end position="418"/>
    </location>
</feature>
<evidence type="ECO:0000256" key="11">
    <source>
        <dbReference type="ARBA" id="ARBA00045541"/>
    </source>
</evidence>
<dbReference type="AlphaFoldDB" id="A0A8B7Q7U7"/>
<evidence type="ECO:0000313" key="17">
    <source>
        <dbReference type="RefSeq" id="XP_019484680.1"/>
    </source>
</evidence>
<dbReference type="PANTHER" id="PTHR19325">
    <property type="entry name" value="COMPLEMENT COMPONENT-RELATED SUSHI DOMAIN-CONTAINING"/>
    <property type="match status" value="1"/>
</dbReference>
<comment type="subcellular location">
    <subcellularLocation>
        <location evidence="1">Membrane</location>
    </subcellularLocation>
</comment>
<dbReference type="InterPro" id="IPR035976">
    <property type="entry name" value="Sushi/SCR/CCP_sf"/>
</dbReference>
<dbReference type="SMART" id="SM00032">
    <property type="entry name" value="CCP"/>
    <property type="match status" value="3"/>
</dbReference>
<dbReference type="Pfam" id="PF00084">
    <property type="entry name" value="Sushi"/>
    <property type="match status" value="2"/>
</dbReference>
<dbReference type="GO" id="GO:0045087">
    <property type="term" value="P:innate immune response"/>
    <property type="evidence" value="ECO:0007669"/>
    <property type="project" value="UniProtKB-KW"/>
</dbReference>
<dbReference type="GO" id="GO:0016020">
    <property type="term" value="C:membrane"/>
    <property type="evidence" value="ECO:0007669"/>
    <property type="project" value="UniProtKB-SubCell"/>
</dbReference>
<evidence type="ECO:0000256" key="2">
    <source>
        <dbReference type="ARBA" id="ARBA00010908"/>
    </source>
</evidence>
<evidence type="ECO:0000313" key="16">
    <source>
        <dbReference type="Proteomes" id="UP000694851"/>
    </source>
</evidence>
<evidence type="ECO:0000256" key="14">
    <source>
        <dbReference type="SAM" id="Phobius"/>
    </source>
</evidence>
<evidence type="ECO:0000256" key="5">
    <source>
        <dbReference type="ARBA" id="ARBA00022737"/>
    </source>
</evidence>
<keyword evidence="7" id="KW-0180">Complement pathway</keyword>
<evidence type="ECO:0000256" key="1">
    <source>
        <dbReference type="ARBA" id="ARBA00004370"/>
    </source>
</evidence>
<evidence type="ECO:0000256" key="3">
    <source>
        <dbReference type="ARBA" id="ARBA00022588"/>
    </source>
</evidence>
<feature type="domain" description="Sushi" evidence="15">
    <location>
        <begin position="16"/>
        <end position="78"/>
    </location>
</feature>
<dbReference type="Gene3D" id="2.10.70.10">
    <property type="entry name" value="Complement Module, domain 1"/>
    <property type="match status" value="3"/>
</dbReference>
<proteinExistence type="inferred from homology"/>
<evidence type="ECO:0000256" key="7">
    <source>
        <dbReference type="ARBA" id="ARBA00022875"/>
    </source>
</evidence>
<dbReference type="InterPro" id="IPR000436">
    <property type="entry name" value="Sushi_SCR_CCP_dom"/>
</dbReference>
<dbReference type="SUPFAM" id="SSF57535">
    <property type="entry name" value="Complement control module/SCR domain"/>
    <property type="match status" value="2"/>
</dbReference>
<dbReference type="PANTHER" id="PTHR19325:SF317">
    <property type="entry name" value="COMPLEMENT DECAY-ACCELERATING FACTOR"/>
    <property type="match status" value="1"/>
</dbReference>
<evidence type="ECO:0000256" key="4">
    <source>
        <dbReference type="ARBA" id="ARBA00022659"/>
    </source>
</evidence>
<keyword evidence="16" id="KW-1185">Reference proteome</keyword>
<evidence type="ECO:0000259" key="15">
    <source>
        <dbReference type="PROSITE" id="PS50923"/>
    </source>
</evidence>
<name>A0A8B7Q7U7_HIPAR</name>
<dbReference type="InterPro" id="IPR050350">
    <property type="entry name" value="Compl-Cell_Adhes-Reg"/>
</dbReference>